<dbReference type="EMBL" id="CP163434">
    <property type="protein sequence ID" value="XDQ23164.1"/>
    <property type="molecule type" value="Genomic_DNA"/>
</dbReference>
<evidence type="ECO:0008006" key="2">
    <source>
        <dbReference type="Google" id="ProtNLM"/>
    </source>
</evidence>
<proteinExistence type="predicted"/>
<sequence>MAALTALAALSVLGCTRQEVRCSDEAQCGDGNGRNIDAKTSAELKLAKVTAQIKDSVSGEQSRGGEDSEKSNNLRAVNIDLTVKNLGDHPAFISKATVTFDESGHLEPCYAIGGDLLSTANYTFTIPDDQPRKEGTLLHVTPFSISKELTHEIPPNKYEKFTLTVGPKTIPDGGSPWFGVLHITLFRDTGDGLKIGPLAVVDTGGNPAFYPEFDKNAWHIEKEHFPGCTKKNAEKISSIMAISDLTPSVEFSGLNKALQNYK</sequence>
<name>A0AB39P1V5_9ACTN</name>
<evidence type="ECO:0000313" key="1">
    <source>
        <dbReference type="EMBL" id="XDQ23164.1"/>
    </source>
</evidence>
<reference evidence="1" key="1">
    <citation type="submission" date="2024-07" db="EMBL/GenBank/DDBJ databases">
        <authorList>
            <person name="Yu S.T."/>
        </authorList>
    </citation>
    <scope>NUCLEOTIDE SEQUENCE</scope>
    <source>
        <strain evidence="1">R17</strain>
        <plasmid evidence="1">unnamed1</plasmid>
    </source>
</reference>
<keyword evidence="1" id="KW-0614">Plasmid</keyword>
<dbReference type="AlphaFoldDB" id="A0AB39P1V5"/>
<gene>
    <name evidence="1" type="ORF">AB5J48_34040</name>
</gene>
<protein>
    <recommendedName>
        <fullName evidence="2">Lipoprotein</fullName>
    </recommendedName>
</protein>
<accession>A0AB39P1V5</accession>
<organism evidence="1">
    <name type="scientific">Streptomyces sp. R17</name>
    <dbReference type="NCBI Taxonomy" id="3238626"/>
    <lineage>
        <taxon>Bacteria</taxon>
        <taxon>Bacillati</taxon>
        <taxon>Actinomycetota</taxon>
        <taxon>Actinomycetes</taxon>
        <taxon>Kitasatosporales</taxon>
        <taxon>Streptomycetaceae</taxon>
        <taxon>Streptomyces</taxon>
    </lineage>
</organism>
<dbReference type="RefSeq" id="WP_369153698.1">
    <property type="nucleotide sequence ID" value="NZ_CP163434.1"/>
</dbReference>
<geneLocation type="plasmid" evidence="1">
    <name>unnamed1</name>
</geneLocation>